<feature type="non-terminal residue" evidence="1">
    <location>
        <position position="1"/>
    </location>
</feature>
<proteinExistence type="predicted"/>
<dbReference type="Proteomes" id="UP000479773">
    <property type="component" value="Unassembled WGS sequence"/>
</dbReference>
<reference evidence="1 2" key="1">
    <citation type="journal article" date="2019" name="Nat. Med.">
        <title>A library of human gut bacterial isolates paired with longitudinal multiomics data enables mechanistic microbiome research.</title>
        <authorList>
            <person name="Poyet M."/>
            <person name="Groussin M."/>
            <person name="Gibbons S.M."/>
            <person name="Avila-Pacheco J."/>
            <person name="Jiang X."/>
            <person name="Kearney S.M."/>
            <person name="Perrotta A.R."/>
            <person name="Berdy B."/>
            <person name="Zhao S."/>
            <person name="Lieberman T.D."/>
            <person name="Swanson P.K."/>
            <person name="Smith M."/>
            <person name="Roesemann S."/>
            <person name="Alexander J.E."/>
            <person name="Rich S.A."/>
            <person name="Livny J."/>
            <person name="Vlamakis H."/>
            <person name="Clish C."/>
            <person name="Bullock K."/>
            <person name="Deik A."/>
            <person name="Scott J."/>
            <person name="Pierce K.A."/>
            <person name="Xavier R.J."/>
            <person name="Alm E.J."/>
        </authorList>
    </citation>
    <scope>NUCLEOTIDE SEQUENCE [LARGE SCALE GENOMIC DNA]</scope>
    <source>
        <strain evidence="1 2">BIOML-A106</strain>
    </source>
</reference>
<accession>A0A6L3GM37</accession>
<evidence type="ECO:0000313" key="1">
    <source>
        <dbReference type="EMBL" id="KAA4739247.1"/>
    </source>
</evidence>
<dbReference type="EMBL" id="VWEQ01000229">
    <property type="protein sequence ID" value="KAA4739247.1"/>
    <property type="molecule type" value="Genomic_DNA"/>
</dbReference>
<sequence>IHAQVIIATQSKDLVDHFDIGDISVVEMNKETQATSVTHLDDKEYHLWLQNYTVSELWDKNIIGGRPV</sequence>
<gene>
    <name evidence="1" type="ORF">F3B44_26425</name>
</gene>
<dbReference type="AlphaFoldDB" id="A0A6L3GM37"/>
<evidence type="ECO:0000313" key="2">
    <source>
        <dbReference type="Proteomes" id="UP000479773"/>
    </source>
</evidence>
<name>A0A6L3GM37_BACFG</name>
<organism evidence="1 2">
    <name type="scientific">Bacteroides fragilis</name>
    <dbReference type="NCBI Taxonomy" id="817"/>
    <lineage>
        <taxon>Bacteria</taxon>
        <taxon>Pseudomonadati</taxon>
        <taxon>Bacteroidota</taxon>
        <taxon>Bacteroidia</taxon>
        <taxon>Bacteroidales</taxon>
        <taxon>Bacteroidaceae</taxon>
        <taxon>Bacteroides</taxon>
    </lineage>
</organism>
<protein>
    <submittedName>
        <fullName evidence="1">Chromosome segregation protein SMC</fullName>
    </submittedName>
</protein>
<comment type="caution">
    <text evidence="1">The sequence shown here is derived from an EMBL/GenBank/DDBJ whole genome shotgun (WGS) entry which is preliminary data.</text>
</comment>